<name>A0A1G9SXL5_9BACT</name>
<dbReference type="EMBL" id="FNFO01000013">
    <property type="protein sequence ID" value="SDM40154.1"/>
    <property type="molecule type" value="Genomic_DNA"/>
</dbReference>
<dbReference type="Pfam" id="PF01784">
    <property type="entry name" value="DUF34_NIF3"/>
    <property type="match status" value="1"/>
</dbReference>
<keyword evidence="3" id="KW-0732">Signal</keyword>
<gene>
    <name evidence="4" type="ORF">SAMN05421823_11325</name>
</gene>
<evidence type="ECO:0000256" key="3">
    <source>
        <dbReference type="SAM" id="SignalP"/>
    </source>
</evidence>
<reference evidence="4 5" key="1">
    <citation type="submission" date="2016-10" db="EMBL/GenBank/DDBJ databases">
        <authorList>
            <person name="de Groot N.N."/>
        </authorList>
    </citation>
    <scope>NUCLEOTIDE SEQUENCE [LARGE SCALE GENOMIC DNA]</scope>
    <source>
        <strain evidence="4 5">DSM 25186</strain>
    </source>
</reference>
<evidence type="ECO:0000256" key="2">
    <source>
        <dbReference type="PIRSR" id="PIRSR602678-1"/>
    </source>
</evidence>
<feature type="signal peptide" evidence="3">
    <location>
        <begin position="1"/>
        <end position="19"/>
    </location>
</feature>
<dbReference type="InterPro" id="IPR002678">
    <property type="entry name" value="DUF34/NIF3"/>
</dbReference>
<dbReference type="OrthoDB" id="1116574at2"/>
<dbReference type="Gene3D" id="3.40.1390.30">
    <property type="entry name" value="NIF3 (NGG1p interacting factor 3)-like"/>
    <property type="match status" value="1"/>
</dbReference>
<evidence type="ECO:0000313" key="5">
    <source>
        <dbReference type="Proteomes" id="UP000198510"/>
    </source>
</evidence>
<dbReference type="InterPro" id="IPR036069">
    <property type="entry name" value="DUF34/NIF3_sf"/>
</dbReference>
<dbReference type="RefSeq" id="WP_089687410.1">
    <property type="nucleotide sequence ID" value="NZ_FNFO01000013.1"/>
</dbReference>
<keyword evidence="4" id="KW-0378">Hydrolase</keyword>
<keyword evidence="2" id="KW-0479">Metal-binding</keyword>
<evidence type="ECO:0000256" key="1">
    <source>
        <dbReference type="ARBA" id="ARBA00006964"/>
    </source>
</evidence>
<dbReference type="GO" id="GO:0046872">
    <property type="term" value="F:metal ion binding"/>
    <property type="evidence" value="ECO:0007669"/>
    <property type="project" value="UniProtKB-KW"/>
</dbReference>
<keyword evidence="5" id="KW-1185">Reference proteome</keyword>
<protein>
    <submittedName>
        <fullName evidence="4">Putative GTP cyclohydrolase 1 type 2, NIF3 family</fullName>
    </submittedName>
</protein>
<organism evidence="4 5">
    <name type="scientific">Catalinimonas alkaloidigena</name>
    <dbReference type="NCBI Taxonomy" id="1075417"/>
    <lineage>
        <taxon>Bacteria</taxon>
        <taxon>Pseudomonadati</taxon>
        <taxon>Bacteroidota</taxon>
        <taxon>Cytophagia</taxon>
        <taxon>Cytophagales</taxon>
        <taxon>Catalimonadaceae</taxon>
        <taxon>Catalinimonas</taxon>
    </lineage>
</organism>
<proteinExistence type="inferred from homology"/>
<dbReference type="SUPFAM" id="SSF102705">
    <property type="entry name" value="NIF3 (NGG1p interacting factor 3)-like"/>
    <property type="match status" value="1"/>
</dbReference>
<feature type="binding site" evidence="2">
    <location>
        <position position="249"/>
    </location>
    <ligand>
        <name>a divalent metal cation</name>
        <dbReference type="ChEBI" id="CHEBI:60240"/>
        <label>1</label>
    </ligand>
</feature>
<feature type="binding site" evidence="2">
    <location>
        <position position="85"/>
    </location>
    <ligand>
        <name>a divalent metal cation</name>
        <dbReference type="ChEBI" id="CHEBI:60240"/>
        <label>1</label>
    </ligand>
</feature>
<comment type="similarity">
    <text evidence="1">Belongs to the GTP cyclohydrolase I type 2/NIF3 family.</text>
</comment>
<dbReference type="GO" id="GO:0016787">
    <property type="term" value="F:hydrolase activity"/>
    <property type="evidence" value="ECO:0007669"/>
    <property type="project" value="UniProtKB-KW"/>
</dbReference>
<accession>A0A1G9SXL5</accession>
<feature type="chain" id="PRO_5011535345" evidence="3">
    <location>
        <begin position="20"/>
        <end position="286"/>
    </location>
</feature>
<sequence length="286" mass="32294">MRCVLFLLFLASFHLAACAQKTLTAREVIARIQQHVGVPWEEPTVDTFKAGDPNTPVTGVAVTMMATLEVLQHAADQGLNLIITHEPTFYDHLDPTEPLRAENDPVLAAKEKFIQDHHLVVWRFHDYWHRRRPDGIMVGMVKALGWEAYQQPDDPHLFVLPKTTVRQLAQTVEERLHVKAMRVLGDPDMPLTRVALAPGAPGFPPQRHLLQRDDVEALVMGEAREWETIEYAADAVTARLHKALIIPGHIPSEQAGMEEATRWLQGFVTEVPVQFVPASEPFWLLK</sequence>
<dbReference type="AlphaFoldDB" id="A0A1G9SXL5"/>
<dbReference type="Proteomes" id="UP000198510">
    <property type="component" value="Unassembled WGS sequence"/>
</dbReference>
<feature type="binding site" evidence="2">
    <location>
        <position position="253"/>
    </location>
    <ligand>
        <name>a divalent metal cation</name>
        <dbReference type="ChEBI" id="CHEBI:60240"/>
        <label>1</label>
    </ligand>
</feature>
<dbReference type="STRING" id="1075417.SAMN05421823_11325"/>
<evidence type="ECO:0000313" key="4">
    <source>
        <dbReference type="EMBL" id="SDM40154.1"/>
    </source>
</evidence>